<name>A0A8T0ULD9_PANVG</name>
<dbReference type="InterPro" id="IPR046533">
    <property type="entry name" value="DUF6598"/>
</dbReference>
<feature type="domain" description="DUF6598" evidence="1">
    <location>
        <begin position="145"/>
        <end position="394"/>
    </location>
</feature>
<evidence type="ECO:0000313" key="3">
    <source>
        <dbReference type="Proteomes" id="UP000823388"/>
    </source>
</evidence>
<dbReference type="PANTHER" id="PTHR33065">
    <property type="entry name" value="OS07G0486400 PROTEIN"/>
    <property type="match status" value="1"/>
</dbReference>
<dbReference type="PANTHER" id="PTHR33065:SF185">
    <property type="entry name" value="DUF6598 DOMAIN-CONTAINING PROTEIN"/>
    <property type="match status" value="1"/>
</dbReference>
<protein>
    <recommendedName>
        <fullName evidence="1">DUF6598 domain-containing protein</fullName>
    </recommendedName>
</protein>
<proteinExistence type="predicted"/>
<dbReference type="AlphaFoldDB" id="A0A8T0ULD9"/>
<sequence length="424" mass="48346">MTLNGWSATATATARRARTTIIRGQTTLLQWINFQRLLVIMRSRSMCFTLIQRLGSEDLYQSDVILHSEVAIIYSVQTIRLTTNQNVCVPFYNPTPPPLLVILGFSYHESYAIRYVLKKYNNFAVTVSSAGDCFNGSRCRPMQLFQLVDIKIAGYRHDQSGHANISGSVAMRDTVEPLRNYVYKRDINNCEAISVNQKTGVARLSFTSPARVISMVNRVLIEFELYVRTDALPEDKPKGECLIEGCTEFSDFHESKSFIQHRRMYGERCALDVKYMKLINAVEARVEVKVLHLGAIVGGINMKLLAKTAGFDEVIRLFRGVAPEPHSIMTFVVAAERRKNFDLYIEAAPRDNPFVGKEKSMSCSWRVYSFQPVFHGTDEEEVKLGEFAELSLKVIWKSYGYAGHQKFSLQLQLLQMYIKLHFID</sequence>
<dbReference type="EMBL" id="CM029042">
    <property type="protein sequence ID" value="KAG2621643.1"/>
    <property type="molecule type" value="Genomic_DNA"/>
</dbReference>
<accession>A0A8T0ULD9</accession>
<gene>
    <name evidence="2" type="ORF">PVAP13_3NG312800</name>
</gene>
<reference evidence="2" key="1">
    <citation type="submission" date="2020-05" db="EMBL/GenBank/DDBJ databases">
        <title>WGS assembly of Panicum virgatum.</title>
        <authorList>
            <person name="Lovell J.T."/>
            <person name="Jenkins J."/>
            <person name="Shu S."/>
            <person name="Juenger T.E."/>
            <person name="Schmutz J."/>
        </authorList>
    </citation>
    <scope>NUCLEOTIDE SEQUENCE</scope>
    <source>
        <strain evidence="2">AP13</strain>
    </source>
</reference>
<evidence type="ECO:0000313" key="2">
    <source>
        <dbReference type="EMBL" id="KAG2621643.1"/>
    </source>
</evidence>
<evidence type="ECO:0000259" key="1">
    <source>
        <dbReference type="Pfam" id="PF20241"/>
    </source>
</evidence>
<organism evidence="2 3">
    <name type="scientific">Panicum virgatum</name>
    <name type="common">Blackwell switchgrass</name>
    <dbReference type="NCBI Taxonomy" id="38727"/>
    <lineage>
        <taxon>Eukaryota</taxon>
        <taxon>Viridiplantae</taxon>
        <taxon>Streptophyta</taxon>
        <taxon>Embryophyta</taxon>
        <taxon>Tracheophyta</taxon>
        <taxon>Spermatophyta</taxon>
        <taxon>Magnoliopsida</taxon>
        <taxon>Liliopsida</taxon>
        <taxon>Poales</taxon>
        <taxon>Poaceae</taxon>
        <taxon>PACMAD clade</taxon>
        <taxon>Panicoideae</taxon>
        <taxon>Panicodae</taxon>
        <taxon>Paniceae</taxon>
        <taxon>Panicinae</taxon>
        <taxon>Panicum</taxon>
        <taxon>Panicum sect. Hiantes</taxon>
    </lineage>
</organism>
<keyword evidence="3" id="KW-1185">Reference proteome</keyword>
<comment type="caution">
    <text evidence="2">The sequence shown here is derived from an EMBL/GenBank/DDBJ whole genome shotgun (WGS) entry which is preliminary data.</text>
</comment>
<dbReference type="Pfam" id="PF20241">
    <property type="entry name" value="DUF6598"/>
    <property type="match status" value="1"/>
</dbReference>
<dbReference type="Proteomes" id="UP000823388">
    <property type="component" value="Chromosome 3N"/>
</dbReference>